<feature type="transmembrane region" description="Helical" evidence="5">
    <location>
        <begin position="292"/>
        <end position="312"/>
    </location>
</feature>
<dbReference type="Proteomes" id="UP000189935">
    <property type="component" value="Chromosome I"/>
</dbReference>
<dbReference type="PANTHER" id="PTHR23508:SF10">
    <property type="entry name" value="CARBOXYLIC ACID TRANSPORTER PROTEIN HOMOLOG"/>
    <property type="match status" value="1"/>
</dbReference>
<dbReference type="EMBL" id="LT670844">
    <property type="protein sequence ID" value="SHL28639.1"/>
    <property type="molecule type" value="Genomic_DNA"/>
</dbReference>
<dbReference type="Gene3D" id="1.20.1250.20">
    <property type="entry name" value="MFS general substrate transporter like domains"/>
    <property type="match status" value="1"/>
</dbReference>
<reference evidence="7 8" key="1">
    <citation type="submission" date="2016-11" db="EMBL/GenBank/DDBJ databases">
        <authorList>
            <person name="Jaros S."/>
            <person name="Januszkiewicz K."/>
            <person name="Wedrychowicz H."/>
        </authorList>
    </citation>
    <scope>NUCLEOTIDE SEQUENCE [LARGE SCALE GENOMIC DNA]</scope>
    <source>
        <strain evidence="7 8">GAS499</strain>
    </source>
</reference>
<feature type="transmembrane region" description="Helical" evidence="5">
    <location>
        <begin position="412"/>
        <end position="434"/>
    </location>
</feature>
<dbReference type="Pfam" id="PF07690">
    <property type="entry name" value="MFS_1"/>
    <property type="match status" value="1"/>
</dbReference>
<name>A0A1M6ZE63_9BRAD</name>
<evidence type="ECO:0000256" key="5">
    <source>
        <dbReference type="SAM" id="Phobius"/>
    </source>
</evidence>
<feature type="transmembrane region" description="Helical" evidence="5">
    <location>
        <begin position="120"/>
        <end position="137"/>
    </location>
</feature>
<dbReference type="RefSeq" id="WP_079542830.1">
    <property type="nucleotide sequence ID" value="NZ_LT670844.1"/>
</dbReference>
<dbReference type="PROSITE" id="PS50850">
    <property type="entry name" value="MFS"/>
    <property type="match status" value="1"/>
</dbReference>
<feature type="transmembrane region" description="Helical" evidence="5">
    <location>
        <begin position="20"/>
        <end position="37"/>
    </location>
</feature>
<keyword evidence="3 5" id="KW-1133">Transmembrane helix</keyword>
<dbReference type="InterPro" id="IPR036259">
    <property type="entry name" value="MFS_trans_sf"/>
</dbReference>
<evidence type="ECO:0000256" key="2">
    <source>
        <dbReference type="ARBA" id="ARBA00022692"/>
    </source>
</evidence>
<feature type="domain" description="Major facilitator superfamily (MFS) profile" evidence="6">
    <location>
        <begin position="24"/>
        <end position="438"/>
    </location>
</feature>
<protein>
    <submittedName>
        <fullName evidence="7">MFS transporter, AAHS family, 4-hydroxybenzoate transporter</fullName>
    </submittedName>
</protein>
<dbReference type="InterPro" id="IPR020846">
    <property type="entry name" value="MFS_dom"/>
</dbReference>
<dbReference type="AlphaFoldDB" id="A0A1M6ZE63"/>
<evidence type="ECO:0000256" key="3">
    <source>
        <dbReference type="ARBA" id="ARBA00022989"/>
    </source>
</evidence>
<evidence type="ECO:0000313" key="8">
    <source>
        <dbReference type="Proteomes" id="UP000189935"/>
    </source>
</evidence>
<proteinExistence type="predicted"/>
<evidence type="ECO:0000256" key="4">
    <source>
        <dbReference type="ARBA" id="ARBA00023136"/>
    </source>
</evidence>
<feature type="transmembrane region" description="Helical" evidence="5">
    <location>
        <begin position="57"/>
        <end position="77"/>
    </location>
</feature>
<gene>
    <name evidence="7" type="ORF">SAMN05444159_5519</name>
</gene>
<feature type="transmembrane region" description="Helical" evidence="5">
    <location>
        <begin position="388"/>
        <end position="406"/>
    </location>
</feature>
<feature type="transmembrane region" description="Helical" evidence="5">
    <location>
        <begin position="260"/>
        <end position="280"/>
    </location>
</feature>
<dbReference type="SUPFAM" id="SSF103473">
    <property type="entry name" value="MFS general substrate transporter"/>
    <property type="match status" value="1"/>
</dbReference>
<keyword evidence="2 5" id="KW-0812">Transmembrane</keyword>
<dbReference type="PANTHER" id="PTHR23508">
    <property type="entry name" value="CARBOXYLIC ACID TRANSPORTER PROTEIN HOMOLOG"/>
    <property type="match status" value="1"/>
</dbReference>
<evidence type="ECO:0000256" key="1">
    <source>
        <dbReference type="ARBA" id="ARBA00004141"/>
    </source>
</evidence>
<feature type="transmembrane region" description="Helical" evidence="5">
    <location>
        <begin position="348"/>
        <end position="367"/>
    </location>
</feature>
<feature type="transmembrane region" description="Helical" evidence="5">
    <location>
        <begin position="324"/>
        <end position="342"/>
    </location>
</feature>
<comment type="subcellular location">
    <subcellularLocation>
        <location evidence="1">Membrane</location>
        <topology evidence="1">Multi-pass membrane protein</topology>
    </subcellularLocation>
</comment>
<keyword evidence="4 5" id="KW-0472">Membrane</keyword>
<accession>A0A1M6ZE63</accession>
<sequence>MTLQTIDVHEELAGAKVGVFHWRLGAMMGLLTLFDGYDTFNPAYVIHYVAGPWGLKAGQAGLLISSGLVGFLLGAAIHGVAADRFGRRGALLAGLWVTSVFTLLTAWLANSFLTFCALRLLTGLGLGVLLPLATTYINELAPRRVANTFALWGVALGWAAGGTLAGVVGVFATPSWGWQSLYWIGSLSFLLLPFMHLTLPESPKFLVMEGRVAEIRRMLAKLRPERAHIYASAAIVADNNKASGNLILELLQPRYRRTTIAIWATAFLSLFCIFGLSGWIPTVMIARGETFAASFGFGALMQVMSFVGAIALGHLVDRFGHNRGLLGLWWALGGCAVLTLVFLNDHLVNVTCVAAAGFFIIGAQFVLNNFTAAAYETNVRATAVGMELGVGRVGAILGPFVAGALQQNYQSALPMFLAIGLAALAAGGIILLANRRGAEASTGRLAEPKAA</sequence>
<evidence type="ECO:0000313" key="7">
    <source>
        <dbReference type="EMBL" id="SHL28639.1"/>
    </source>
</evidence>
<organism evidence="7 8">
    <name type="scientific">Bradyrhizobium lablabi</name>
    <dbReference type="NCBI Taxonomy" id="722472"/>
    <lineage>
        <taxon>Bacteria</taxon>
        <taxon>Pseudomonadati</taxon>
        <taxon>Pseudomonadota</taxon>
        <taxon>Alphaproteobacteria</taxon>
        <taxon>Hyphomicrobiales</taxon>
        <taxon>Nitrobacteraceae</taxon>
        <taxon>Bradyrhizobium</taxon>
    </lineage>
</organism>
<dbReference type="InterPro" id="IPR011701">
    <property type="entry name" value="MFS"/>
</dbReference>
<dbReference type="GO" id="GO:0046943">
    <property type="term" value="F:carboxylic acid transmembrane transporter activity"/>
    <property type="evidence" value="ECO:0007669"/>
    <property type="project" value="TreeGrafter"/>
</dbReference>
<evidence type="ECO:0000259" key="6">
    <source>
        <dbReference type="PROSITE" id="PS50850"/>
    </source>
</evidence>
<dbReference type="GO" id="GO:0005886">
    <property type="term" value="C:plasma membrane"/>
    <property type="evidence" value="ECO:0007669"/>
    <property type="project" value="TreeGrafter"/>
</dbReference>
<feature type="transmembrane region" description="Helical" evidence="5">
    <location>
        <begin position="149"/>
        <end position="174"/>
    </location>
</feature>
<dbReference type="OrthoDB" id="9784658at2"/>
<feature type="transmembrane region" description="Helical" evidence="5">
    <location>
        <begin position="89"/>
        <end position="108"/>
    </location>
</feature>
<feature type="transmembrane region" description="Helical" evidence="5">
    <location>
        <begin position="180"/>
        <end position="199"/>
    </location>
</feature>